<comment type="caution">
    <text evidence="3">The sequence shown here is derived from an EMBL/GenBank/DDBJ whole genome shotgun (WGS) entry which is preliminary data.</text>
</comment>
<dbReference type="InterPro" id="IPR042100">
    <property type="entry name" value="Bug_dom1"/>
</dbReference>
<feature type="chain" id="PRO_5019751071" evidence="2">
    <location>
        <begin position="22"/>
        <end position="317"/>
    </location>
</feature>
<dbReference type="SUPFAM" id="SSF53850">
    <property type="entry name" value="Periplasmic binding protein-like II"/>
    <property type="match status" value="1"/>
</dbReference>
<accession>A0A495BH01</accession>
<dbReference type="Gene3D" id="3.40.190.10">
    <property type="entry name" value="Periplasmic binding protein-like II"/>
    <property type="match status" value="1"/>
</dbReference>
<dbReference type="PIRSF" id="PIRSF017082">
    <property type="entry name" value="YflP"/>
    <property type="match status" value="1"/>
</dbReference>
<name>A0A495BH01_VOGIN</name>
<organism evidence="3 4">
    <name type="scientific">Vogesella indigofera</name>
    <name type="common">Pseudomonas indigofera</name>
    <dbReference type="NCBI Taxonomy" id="45465"/>
    <lineage>
        <taxon>Bacteria</taxon>
        <taxon>Pseudomonadati</taxon>
        <taxon>Pseudomonadota</taxon>
        <taxon>Betaproteobacteria</taxon>
        <taxon>Neisseriales</taxon>
        <taxon>Chromobacteriaceae</taxon>
        <taxon>Vogesella</taxon>
    </lineage>
</organism>
<dbReference type="Proteomes" id="UP000279384">
    <property type="component" value="Unassembled WGS sequence"/>
</dbReference>
<evidence type="ECO:0000256" key="1">
    <source>
        <dbReference type="ARBA" id="ARBA00006987"/>
    </source>
</evidence>
<dbReference type="PANTHER" id="PTHR42928:SF3">
    <property type="entry name" value="UPF0065 PROTEIN YFLP"/>
    <property type="match status" value="1"/>
</dbReference>
<dbReference type="AlphaFoldDB" id="A0A495BH01"/>
<sequence length="317" mass="33080">MKLSKLFVSCLLAVTPFVAQAQVEQFKIMAPANPGGGFDTIARTLGEALQASGQAKSVVVENKAGAGGAIGMAQFVNNEKGNPHALLVAGAVTVGALETNKSPVNFGMVTPISRLMGEFNVIVVPTASPFKNLKDLMAAYKAKPGAVSIGGGSAGGIDHIMASLMSEKAGVDPDKLNYIPFAGGGEGKAAILGNQISAYISGYGELADLIKAGKVRALGISASTRNADIPVATMREQGTDVVVYNWRGVFGAPGITPAQRNELIKMVETAVKSPSWKAKAEKMEWLDMLQSGDSFKAFLNEDIKRTAAIVKKLKLGN</sequence>
<reference evidence="3 4" key="1">
    <citation type="submission" date="2018-10" db="EMBL/GenBank/DDBJ databases">
        <title>Genomic Encyclopedia of Type Strains, Phase IV (KMG-IV): sequencing the most valuable type-strain genomes for metagenomic binning, comparative biology and taxonomic classification.</title>
        <authorList>
            <person name="Goeker M."/>
        </authorList>
    </citation>
    <scope>NUCLEOTIDE SEQUENCE [LARGE SCALE GENOMIC DNA]</scope>
    <source>
        <strain evidence="3 4">DSM 3303</strain>
    </source>
</reference>
<dbReference type="RefSeq" id="WP_120810134.1">
    <property type="nucleotide sequence ID" value="NZ_RBID01000013.1"/>
</dbReference>
<dbReference type="CDD" id="cd07012">
    <property type="entry name" value="PBP2_Bug_TTT"/>
    <property type="match status" value="1"/>
</dbReference>
<evidence type="ECO:0000256" key="2">
    <source>
        <dbReference type="SAM" id="SignalP"/>
    </source>
</evidence>
<dbReference type="Pfam" id="PF03401">
    <property type="entry name" value="TctC"/>
    <property type="match status" value="1"/>
</dbReference>
<comment type="similarity">
    <text evidence="1">Belongs to the UPF0065 (bug) family.</text>
</comment>
<protein>
    <submittedName>
        <fullName evidence="3">Putative tricarboxylic transport membrane protein</fullName>
    </submittedName>
</protein>
<dbReference type="PANTHER" id="PTHR42928">
    <property type="entry name" value="TRICARBOXYLATE-BINDING PROTEIN"/>
    <property type="match status" value="1"/>
</dbReference>
<gene>
    <name evidence="3" type="ORF">C8E02_1296</name>
</gene>
<proteinExistence type="inferred from homology"/>
<evidence type="ECO:0000313" key="4">
    <source>
        <dbReference type="Proteomes" id="UP000279384"/>
    </source>
</evidence>
<dbReference type="EMBL" id="RBID01000013">
    <property type="protein sequence ID" value="RKQ59954.1"/>
    <property type="molecule type" value="Genomic_DNA"/>
</dbReference>
<dbReference type="Gene3D" id="3.40.190.150">
    <property type="entry name" value="Bordetella uptake gene, domain 1"/>
    <property type="match status" value="1"/>
</dbReference>
<feature type="signal peptide" evidence="2">
    <location>
        <begin position="1"/>
        <end position="21"/>
    </location>
</feature>
<keyword evidence="2" id="KW-0732">Signal</keyword>
<evidence type="ECO:0000313" key="3">
    <source>
        <dbReference type="EMBL" id="RKQ59954.1"/>
    </source>
</evidence>
<dbReference type="InterPro" id="IPR005064">
    <property type="entry name" value="BUG"/>
</dbReference>